<keyword evidence="12" id="KW-1185">Reference proteome</keyword>
<dbReference type="FunFam" id="1.10.472.80:FF:000003">
    <property type="entry name" value="Putative TBC1 domain family member 1"/>
    <property type="match status" value="1"/>
</dbReference>
<dbReference type="PANTHER" id="PTHR47219:SF18">
    <property type="entry name" value="TBC1 DOMAIN FAMILY MEMBER 1 ISOFORM X1"/>
    <property type="match status" value="1"/>
</dbReference>
<evidence type="ECO:0000256" key="6">
    <source>
        <dbReference type="ARBA" id="ARBA00072011"/>
    </source>
</evidence>
<evidence type="ECO:0000313" key="11">
    <source>
        <dbReference type="Ensembl" id="ENSMCSP00000003461.1"/>
    </source>
</evidence>
<dbReference type="FunFam" id="2.30.29.30:FF:000076">
    <property type="entry name" value="TBC1 domain family member 4 isoform X1"/>
    <property type="match status" value="1"/>
</dbReference>
<evidence type="ECO:0000256" key="8">
    <source>
        <dbReference type="SAM" id="MobiDB-lite"/>
    </source>
</evidence>
<dbReference type="Gene3D" id="1.10.472.80">
    <property type="entry name" value="Ypt/Rab-GAP domain of gyp1p, domain 3"/>
    <property type="match status" value="1"/>
</dbReference>
<keyword evidence="2" id="KW-0343">GTPase activation</keyword>
<dbReference type="SUPFAM" id="SSF50729">
    <property type="entry name" value="PH domain-like"/>
    <property type="match status" value="1"/>
</dbReference>
<feature type="domain" description="Rab-GAP TBC" evidence="10">
    <location>
        <begin position="689"/>
        <end position="883"/>
    </location>
</feature>
<accession>A0A8C5T6J0</accession>
<dbReference type="FunFam" id="1.10.8.270:FF:000001">
    <property type="entry name" value="TBC1 domain family member 1"/>
    <property type="match status" value="1"/>
</dbReference>
<dbReference type="Proteomes" id="UP000694560">
    <property type="component" value="Unplaced"/>
</dbReference>
<evidence type="ECO:0000313" key="12">
    <source>
        <dbReference type="Proteomes" id="UP000694560"/>
    </source>
</evidence>
<dbReference type="Ensembl" id="ENSMCST00000003535.1">
    <property type="protein sequence ID" value="ENSMCSP00000003461.1"/>
    <property type="gene ID" value="ENSMCSG00000001771.1"/>
</dbReference>
<dbReference type="PROSITE" id="PS50086">
    <property type="entry name" value="TBC_RABGAP"/>
    <property type="match status" value="1"/>
</dbReference>
<proteinExistence type="predicted"/>
<sequence>IEDHFCWSFLFETNQSIHSRKITVPEIISSIRQAGKIARQEEFQNNLSDVEDPFAKKFEVLFCGRVTVAHKNAPPALIDECIEKFNRASCFSFSSKFRSVFQPLVSEEEQKRPIRKSFSQPGLRSFAFKKDFQEGSLRSNSFIRSFEEDAISLNLKSQLIYGHSVVQPTDIAENRTMLFTIGQSEVYLISPDTKKVAIEKSFKEISFCSQGIRHVDHFGFICRESSEDGGFHFVCYVFQCTDEALVDEIMMTLKQAFTVAAVQQTSKAQPQLCEGCPMQSLHKLCEKIEGLHPSKTKLELQKHLTTLNNQEQASVFEEVQKLRPRNEQKENELVISVLRNMYEEKQKDHVHVGEAKQVSQPPAENAVNEVSSSAPRFRLDMLKNKAKRSLTESFESILSRGSKARGPLDSSGSVDLDSSMSSTLSSTNKEPPLCEKEKDSLPTPPAENAVKSSGSVGDLCSDTEDSSLEHSVTLPQQSFRRRANTLSHLPTESQESLGPVETSPSLPQRKLMRYHSVSTETPHKRNDYESKHGQQDFDGDSPVRTRRHSWRQQIFLRVATPQKACDSPSRYDDYCELGDPPPRSPLEPVCEDGPFGPVKEERKRTPHELRELWKKAIIQQILLLRMEKENQKLQASENNLQNRRLKLDYEEITPCLKDVTLIWEKMLSTPGRSKIKFDVEKIHSAVAQGVPRHHRGEIWKFLAEQYHLKHQFPSKQQPKDTPYKELLKQLTSQQHAILIDLGRTFPTHPYFSAQLGAGQLSLYNILKAYSLLDQEVGYCQGLSFVAGVLLLHMSEEDAFKMLKFLMFDMGLRKQYRPDMTILQIQMYQLSRLLHDYHRDLYNHLEEHEIGPSLYAAPWFLTMFASQFPLGFVSRVFDMLFLQGSEAIFKVALSLLGSHKPLILQHENLETIVDFIKSTLPNLGLVQMEKTISQVFEMDIAKQLQAYEVEYHVLQDELIDSSLNDNQRLDKLEKANSSLRKQNFDLLEELQVANGKIQNLEATVELLLTNEGKLKQSILSLEQERASLLKAVEEMQKKMGDTDGKPLLTGQEHMDGD</sequence>
<dbReference type="CDD" id="cd01269">
    <property type="entry name" value="PTB_TBC1D1_like"/>
    <property type="match status" value="1"/>
</dbReference>
<dbReference type="Gene3D" id="1.10.8.270">
    <property type="entry name" value="putative rabgap domain of human tbc1 domain family member 14 like domains"/>
    <property type="match status" value="1"/>
</dbReference>
<feature type="compositionally biased region" description="Polar residues" evidence="8">
    <location>
        <begin position="469"/>
        <end position="506"/>
    </location>
</feature>
<feature type="compositionally biased region" description="Low complexity" evidence="8">
    <location>
        <begin position="408"/>
        <end position="426"/>
    </location>
</feature>
<feature type="region of interest" description="Disordered" evidence="8">
    <location>
        <begin position="580"/>
        <end position="603"/>
    </location>
</feature>
<evidence type="ECO:0000256" key="2">
    <source>
        <dbReference type="ARBA" id="ARBA00022468"/>
    </source>
</evidence>
<dbReference type="GO" id="GO:0005737">
    <property type="term" value="C:cytoplasm"/>
    <property type="evidence" value="ECO:0007669"/>
    <property type="project" value="UniProtKB-ARBA"/>
</dbReference>
<dbReference type="AlphaFoldDB" id="A0A8C5T6J0"/>
<organism evidence="11 12">
    <name type="scientific">Malurus cyaneus samueli</name>
    <dbReference type="NCBI Taxonomy" id="2593467"/>
    <lineage>
        <taxon>Eukaryota</taxon>
        <taxon>Metazoa</taxon>
        <taxon>Chordata</taxon>
        <taxon>Craniata</taxon>
        <taxon>Vertebrata</taxon>
        <taxon>Euteleostomi</taxon>
        <taxon>Archelosauria</taxon>
        <taxon>Archosauria</taxon>
        <taxon>Dinosauria</taxon>
        <taxon>Saurischia</taxon>
        <taxon>Theropoda</taxon>
        <taxon>Coelurosauria</taxon>
        <taxon>Aves</taxon>
        <taxon>Neognathae</taxon>
        <taxon>Neoaves</taxon>
        <taxon>Telluraves</taxon>
        <taxon>Australaves</taxon>
        <taxon>Passeriformes</taxon>
        <taxon>Meliphagoidea</taxon>
        <taxon>Maluridae</taxon>
        <taxon>Malurus</taxon>
    </lineage>
</organism>
<reference evidence="11" key="2">
    <citation type="submission" date="2025-09" db="UniProtKB">
        <authorList>
            <consortium name="Ensembl"/>
        </authorList>
    </citation>
    <scope>IDENTIFICATION</scope>
</reference>
<reference evidence="11" key="1">
    <citation type="submission" date="2025-08" db="UniProtKB">
        <authorList>
            <consortium name="Ensembl"/>
        </authorList>
    </citation>
    <scope>IDENTIFICATION</scope>
</reference>
<feature type="domain" description="PID" evidence="9">
    <location>
        <begin position="181"/>
        <end position="260"/>
    </location>
</feature>
<feature type="coiled-coil region" evidence="7">
    <location>
        <begin position="968"/>
        <end position="1037"/>
    </location>
</feature>
<dbReference type="PROSITE" id="PS01179">
    <property type="entry name" value="PID"/>
    <property type="match status" value="1"/>
</dbReference>
<dbReference type="InterPro" id="IPR000195">
    <property type="entry name" value="Rab-GAP-TBC_dom"/>
</dbReference>
<dbReference type="Gene3D" id="2.30.29.30">
    <property type="entry name" value="Pleckstrin-homology domain (PH domain)/Phosphotyrosine-binding domain (PTB)"/>
    <property type="match status" value="1"/>
</dbReference>
<name>A0A8C5T6J0_9PASS</name>
<feature type="region of interest" description="Disordered" evidence="8">
    <location>
        <begin position="1037"/>
        <end position="1056"/>
    </location>
</feature>
<evidence type="ECO:0000256" key="7">
    <source>
        <dbReference type="SAM" id="Coils"/>
    </source>
</evidence>
<evidence type="ECO:0000256" key="3">
    <source>
        <dbReference type="ARBA" id="ARBA00022553"/>
    </source>
</evidence>
<feature type="compositionally biased region" description="Basic and acidic residues" evidence="8">
    <location>
        <begin position="521"/>
        <end position="535"/>
    </location>
</feature>
<keyword evidence="3" id="KW-0597">Phosphoprotein</keyword>
<comment type="function">
    <text evidence="5">May act as a GTPase-activating protein for Rab family protein(s). May play a role in the cell cycle and differentiation of various tissues. Involved in the trafficking and translocation of GLUT4-containing vesicles and insulin-stimulated glucose uptake into cells.</text>
</comment>
<keyword evidence="4" id="KW-0539">Nucleus</keyword>
<dbReference type="Gene3D" id="1.10.10.2750">
    <property type="match status" value="1"/>
</dbReference>
<keyword evidence="7" id="KW-0175">Coiled coil</keyword>
<comment type="subcellular location">
    <subcellularLocation>
        <location evidence="1">Nucleus</location>
    </subcellularLocation>
</comment>
<evidence type="ECO:0000259" key="9">
    <source>
        <dbReference type="PROSITE" id="PS01179"/>
    </source>
</evidence>
<dbReference type="InterPro" id="IPR011993">
    <property type="entry name" value="PH-like_dom_sf"/>
</dbReference>
<dbReference type="SMART" id="SM00462">
    <property type="entry name" value="PTB"/>
    <property type="match status" value="1"/>
</dbReference>
<dbReference type="Pfam" id="PF00566">
    <property type="entry name" value="RabGAP-TBC"/>
    <property type="match status" value="1"/>
</dbReference>
<dbReference type="GO" id="GO:0005096">
    <property type="term" value="F:GTPase activator activity"/>
    <property type="evidence" value="ECO:0007669"/>
    <property type="project" value="UniProtKB-KW"/>
</dbReference>
<dbReference type="Pfam" id="PF00640">
    <property type="entry name" value="PID"/>
    <property type="match status" value="1"/>
</dbReference>
<dbReference type="FunFam" id="1.10.10.2750:FF:000001">
    <property type="entry name" value="TBC1 domain family member 1 isoform X2"/>
    <property type="match status" value="1"/>
</dbReference>
<evidence type="ECO:0000256" key="4">
    <source>
        <dbReference type="ARBA" id="ARBA00023242"/>
    </source>
</evidence>
<dbReference type="PANTHER" id="PTHR47219">
    <property type="entry name" value="RAB GTPASE-ACTIVATING PROTEIN 1-LIKE"/>
    <property type="match status" value="1"/>
</dbReference>
<dbReference type="SMART" id="SM00164">
    <property type="entry name" value="TBC"/>
    <property type="match status" value="1"/>
</dbReference>
<evidence type="ECO:0000256" key="1">
    <source>
        <dbReference type="ARBA" id="ARBA00004123"/>
    </source>
</evidence>
<feature type="region of interest" description="Disordered" evidence="8">
    <location>
        <begin position="397"/>
        <end position="545"/>
    </location>
</feature>
<protein>
    <recommendedName>
        <fullName evidence="6">TBC1 domain family member 1</fullName>
    </recommendedName>
</protein>
<dbReference type="InterPro" id="IPR021785">
    <property type="entry name" value="DUF3350"/>
</dbReference>
<evidence type="ECO:0000256" key="5">
    <source>
        <dbReference type="ARBA" id="ARBA00055418"/>
    </source>
</evidence>
<dbReference type="InterPro" id="IPR050302">
    <property type="entry name" value="Rab_GAP_TBC_domain"/>
</dbReference>
<dbReference type="SUPFAM" id="SSF47923">
    <property type="entry name" value="Ypt/Rab-GAP domain of gyp1p"/>
    <property type="match status" value="2"/>
</dbReference>
<evidence type="ECO:0000259" key="10">
    <source>
        <dbReference type="PROSITE" id="PS50086"/>
    </source>
</evidence>
<dbReference type="GO" id="GO:0005634">
    <property type="term" value="C:nucleus"/>
    <property type="evidence" value="ECO:0007669"/>
    <property type="project" value="UniProtKB-SubCell"/>
</dbReference>
<dbReference type="InterPro" id="IPR035969">
    <property type="entry name" value="Rab-GAP_TBC_sf"/>
</dbReference>
<dbReference type="InterPro" id="IPR006020">
    <property type="entry name" value="PTB/PI_dom"/>
</dbReference>
<dbReference type="Pfam" id="PF11830">
    <property type="entry name" value="DUF3350"/>
    <property type="match status" value="1"/>
</dbReference>